<protein>
    <submittedName>
        <fullName evidence="2">Lipoate--protein ligase family protein</fullName>
    </submittedName>
</protein>
<feature type="domain" description="BPL/LPL catalytic" evidence="1">
    <location>
        <begin position="30"/>
        <end position="216"/>
    </location>
</feature>
<dbReference type="PANTHER" id="PTHR43679">
    <property type="entry name" value="OCTANOYLTRANSFERASE LIPM-RELATED"/>
    <property type="match status" value="1"/>
</dbReference>
<gene>
    <name evidence="2" type="ORF">FPV09_07990</name>
</gene>
<reference evidence="2 3" key="1">
    <citation type="submission" date="2019-07" db="EMBL/GenBank/DDBJ databases">
        <title>Complete genome of Thermococcus acidophilus.</title>
        <authorList>
            <person name="Li X."/>
        </authorList>
    </citation>
    <scope>NUCLEOTIDE SEQUENCE [LARGE SCALE GENOMIC DNA]</scope>
    <source>
        <strain evidence="2 3">SY113</strain>
    </source>
</reference>
<organism evidence="2 3">
    <name type="scientific">Thermococcus aciditolerans</name>
    <dbReference type="NCBI Taxonomy" id="2598455"/>
    <lineage>
        <taxon>Archaea</taxon>
        <taxon>Methanobacteriati</taxon>
        <taxon>Methanobacteriota</taxon>
        <taxon>Thermococci</taxon>
        <taxon>Thermococcales</taxon>
        <taxon>Thermococcaceae</taxon>
        <taxon>Thermococcus</taxon>
    </lineage>
</organism>
<dbReference type="InterPro" id="IPR050664">
    <property type="entry name" value="Octanoyltrans_LipM/LipL"/>
</dbReference>
<dbReference type="Gene3D" id="3.30.930.10">
    <property type="entry name" value="Bira Bifunctional Protein, Domain 2"/>
    <property type="match status" value="1"/>
</dbReference>
<dbReference type="CDD" id="cd16443">
    <property type="entry name" value="LplA"/>
    <property type="match status" value="1"/>
</dbReference>
<dbReference type="RefSeq" id="WP_148883003.1">
    <property type="nucleotide sequence ID" value="NZ_CP041932.1"/>
</dbReference>
<dbReference type="Pfam" id="PF21948">
    <property type="entry name" value="LplA-B_cat"/>
    <property type="match status" value="1"/>
</dbReference>
<evidence type="ECO:0000313" key="2">
    <source>
        <dbReference type="EMBL" id="QEK15040.1"/>
    </source>
</evidence>
<dbReference type="Proteomes" id="UP000322631">
    <property type="component" value="Chromosome"/>
</dbReference>
<dbReference type="SUPFAM" id="SSF55681">
    <property type="entry name" value="Class II aaRS and biotin synthetases"/>
    <property type="match status" value="1"/>
</dbReference>
<name>A0A5C0SL77_9EURY</name>
<keyword evidence="2" id="KW-0436">Ligase</keyword>
<dbReference type="InterPro" id="IPR004143">
    <property type="entry name" value="BPL_LPL_catalytic"/>
</dbReference>
<dbReference type="GO" id="GO:0016874">
    <property type="term" value="F:ligase activity"/>
    <property type="evidence" value="ECO:0007669"/>
    <property type="project" value="UniProtKB-KW"/>
</dbReference>
<dbReference type="AlphaFoldDB" id="A0A5C0SL77"/>
<dbReference type="KEGG" id="them:FPV09_07990"/>
<dbReference type="PROSITE" id="PS51733">
    <property type="entry name" value="BPL_LPL_CATALYTIC"/>
    <property type="match status" value="1"/>
</dbReference>
<dbReference type="PANTHER" id="PTHR43679:SF2">
    <property type="entry name" value="OCTANOYL-[GCVH]:PROTEIN N-OCTANOYLTRANSFERASE"/>
    <property type="match status" value="1"/>
</dbReference>
<dbReference type="GeneID" id="41609787"/>
<evidence type="ECO:0000259" key="1">
    <source>
        <dbReference type="PROSITE" id="PS51733"/>
    </source>
</evidence>
<dbReference type="InterPro" id="IPR045864">
    <property type="entry name" value="aa-tRNA-synth_II/BPL/LPL"/>
</dbReference>
<sequence>MSLRVLVFDSGDPKFDLAFEEALGRLRAGDKIPDTLRLWRTSRSVVLGYFRSAEEDVNLDVASGNGIPLIRRFTGGGTVYLDEGCLNYSIVMKRKVEFPISYLYGTVLKGTLAALKSLGFSPYLRNTNDVVVNGKKVSGTAASIKWGVLFLHGSILVDADLGMLNSLLKVPREFKPSVDPVKYRVANLREFRGGIGVGDVMESLIEGYSSALSVDVRMEEPSRRELEAAEVLYRLKYSRDEWNLKLPSSYLATMDKTIEKELGRLCF</sequence>
<proteinExistence type="predicted"/>
<evidence type="ECO:0000313" key="3">
    <source>
        <dbReference type="Proteomes" id="UP000322631"/>
    </source>
</evidence>
<accession>A0A5C0SL77</accession>
<keyword evidence="3" id="KW-1185">Reference proteome</keyword>
<dbReference type="EMBL" id="CP041932">
    <property type="protein sequence ID" value="QEK15040.1"/>
    <property type="molecule type" value="Genomic_DNA"/>
</dbReference>